<evidence type="ECO:0000259" key="1">
    <source>
        <dbReference type="SMART" id="SM00966"/>
    </source>
</evidence>
<evidence type="ECO:0000313" key="3">
    <source>
        <dbReference type="Proteomes" id="UP000199662"/>
    </source>
</evidence>
<gene>
    <name evidence="2" type="ORF">SAMN05660742_101237</name>
</gene>
<feature type="domain" description="SpoVT-AbrB" evidence="1">
    <location>
        <begin position="6"/>
        <end position="51"/>
    </location>
</feature>
<dbReference type="GO" id="GO:0003677">
    <property type="term" value="F:DNA binding"/>
    <property type="evidence" value="ECO:0007669"/>
    <property type="project" value="InterPro"/>
</dbReference>
<dbReference type="Gene3D" id="2.10.260.10">
    <property type="match status" value="1"/>
</dbReference>
<evidence type="ECO:0000313" key="2">
    <source>
        <dbReference type="EMBL" id="SEI85374.1"/>
    </source>
</evidence>
<name>A0A1H6U4D6_9FIRM</name>
<sequence>MITTISKWGNGHAIRLSKELMQQAKLHPNDKIKITVNGEEIILKKVIQTKAEAFDETFSDYKGDWSCTEIGIGRVVGNEVFE</sequence>
<dbReference type="SMART" id="SM00966">
    <property type="entry name" value="SpoVT_AbrB"/>
    <property type="match status" value="1"/>
</dbReference>
<dbReference type="RefSeq" id="WP_019551965.1">
    <property type="nucleotide sequence ID" value="NZ_FNZK01000001.1"/>
</dbReference>
<dbReference type="InterPro" id="IPR037914">
    <property type="entry name" value="SpoVT-AbrB_sf"/>
</dbReference>
<dbReference type="SUPFAM" id="SSF89447">
    <property type="entry name" value="AbrB/MazE/MraZ-like"/>
    <property type="match status" value="1"/>
</dbReference>
<proteinExistence type="predicted"/>
<dbReference type="Proteomes" id="UP000199662">
    <property type="component" value="Unassembled WGS sequence"/>
</dbReference>
<organism evidence="2 3">
    <name type="scientific">Propionispira arboris</name>
    <dbReference type="NCBI Taxonomy" id="84035"/>
    <lineage>
        <taxon>Bacteria</taxon>
        <taxon>Bacillati</taxon>
        <taxon>Bacillota</taxon>
        <taxon>Negativicutes</taxon>
        <taxon>Selenomonadales</taxon>
        <taxon>Selenomonadaceae</taxon>
        <taxon>Propionispira</taxon>
    </lineage>
</organism>
<dbReference type="STRING" id="84035.SAMN05660742_101237"/>
<protein>
    <submittedName>
        <fullName evidence="2">Antitoxin MazE</fullName>
    </submittedName>
</protein>
<reference evidence="2 3" key="1">
    <citation type="submission" date="2016-10" db="EMBL/GenBank/DDBJ databases">
        <authorList>
            <person name="de Groot N.N."/>
        </authorList>
    </citation>
    <scope>NUCLEOTIDE SEQUENCE [LARGE SCALE GENOMIC DNA]</scope>
    <source>
        <strain evidence="2 3">DSM 2179</strain>
    </source>
</reference>
<keyword evidence="3" id="KW-1185">Reference proteome</keyword>
<dbReference type="AlphaFoldDB" id="A0A1H6U4D6"/>
<accession>A0A1H6U4D6</accession>
<dbReference type="EMBL" id="FNZK01000001">
    <property type="protein sequence ID" value="SEI85374.1"/>
    <property type="molecule type" value="Genomic_DNA"/>
</dbReference>
<dbReference type="InterPro" id="IPR007159">
    <property type="entry name" value="SpoVT-AbrB_dom"/>
</dbReference>